<evidence type="ECO:0008006" key="4">
    <source>
        <dbReference type="Google" id="ProtNLM"/>
    </source>
</evidence>
<reference evidence="2 3" key="1">
    <citation type="journal article" date="2019" name="Int. J. Syst. Evol. Microbiol.">
        <title>The Global Catalogue of Microorganisms (GCM) 10K type strain sequencing project: providing services to taxonomists for standard genome sequencing and annotation.</title>
        <authorList>
            <consortium name="The Broad Institute Genomics Platform"/>
            <consortium name="The Broad Institute Genome Sequencing Center for Infectious Disease"/>
            <person name="Wu L."/>
            <person name="Ma J."/>
        </authorList>
    </citation>
    <scope>NUCLEOTIDE SEQUENCE [LARGE SCALE GENOMIC DNA]</scope>
    <source>
        <strain evidence="2 3">JCM 14326</strain>
    </source>
</reference>
<accession>A0ABN2NA91</accession>
<comment type="caution">
    <text evidence="2">The sequence shown here is derived from an EMBL/GenBank/DDBJ whole genome shotgun (WGS) entry which is preliminary data.</text>
</comment>
<evidence type="ECO:0000313" key="3">
    <source>
        <dbReference type="Proteomes" id="UP001501094"/>
    </source>
</evidence>
<organism evidence="2 3">
    <name type="scientific">Myceligenerans crystallogenes</name>
    <dbReference type="NCBI Taxonomy" id="316335"/>
    <lineage>
        <taxon>Bacteria</taxon>
        <taxon>Bacillati</taxon>
        <taxon>Actinomycetota</taxon>
        <taxon>Actinomycetes</taxon>
        <taxon>Micrococcales</taxon>
        <taxon>Promicromonosporaceae</taxon>
        <taxon>Myceligenerans</taxon>
    </lineage>
</organism>
<proteinExistence type="predicted"/>
<evidence type="ECO:0000256" key="1">
    <source>
        <dbReference type="SAM" id="Phobius"/>
    </source>
</evidence>
<dbReference type="Proteomes" id="UP001501094">
    <property type="component" value="Unassembled WGS sequence"/>
</dbReference>
<dbReference type="Pfam" id="PF10990">
    <property type="entry name" value="DUF2809"/>
    <property type="match status" value="1"/>
</dbReference>
<keyword evidence="1" id="KW-0812">Transmembrane</keyword>
<evidence type="ECO:0000313" key="2">
    <source>
        <dbReference type="EMBL" id="GAA1860131.1"/>
    </source>
</evidence>
<feature type="transmembrane region" description="Helical" evidence="1">
    <location>
        <begin position="33"/>
        <end position="52"/>
    </location>
</feature>
<keyword evidence="1" id="KW-0472">Membrane</keyword>
<name>A0ABN2NA91_9MICO</name>
<keyword evidence="1" id="KW-1133">Transmembrane helix</keyword>
<keyword evidence="3" id="KW-1185">Reference proteome</keyword>
<feature type="transmembrane region" description="Helical" evidence="1">
    <location>
        <begin position="59"/>
        <end position="79"/>
    </location>
</feature>
<protein>
    <recommendedName>
        <fullName evidence="4">DUF2809 domain-containing protein</fullName>
    </recommendedName>
</protein>
<sequence>MTSGVPRAVTALLLGGVVAAGLGARAVLPGAVGGPLGDALYATLVVLLIVFVRPRTSPAAAALAGFAICLAIELFQLTPVSAVVVAGFPPARYVLGTTFWAPDLVCYAAGAALGGILCRSATRRGAARGRVPSAP</sequence>
<dbReference type="EMBL" id="BAAANL010000003">
    <property type="protein sequence ID" value="GAA1860131.1"/>
    <property type="molecule type" value="Genomic_DNA"/>
</dbReference>
<dbReference type="InterPro" id="IPR021257">
    <property type="entry name" value="DUF2809"/>
</dbReference>
<dbReference type="RefSeq" id="WP_344101586.1">
    <property type="nucleotide sequence ID" value="NZ_BAAANL010000003.1"/>
</dbReference>
<feature type="transmembrane region" description="Helical" evidence="1">
    <location>
        <begin position="99"/>
        <end position="118"/>
    </location>
</feature>
<gene>
    <name evidence="2" type="ORF">GCM10009751_17070</name>
</gene>